<dbReference type="EMBL" id="GAKP01003433">
    <property type="protein sequence ID" value="JAC55519.1"/>
    <property type="molecule type" value="Transcribed_RNA"/>
</dbReference>
<dbReference type="OMA" id="FAGIHFT"/>
<evidence type="ECO:0000256" key="9">
    <source>
        <dbReference type="RuleBase" id="RU366016"/>
    </source>
</evidence>
<dbReference type="FunFam" id="3.40.605.10:FF:000006">
    <property type="entry name" value="1-pyrroline-5-carboxylate dehydrogenase"/>
    <property type="match status" value="1"/>
</dbReference>
<dbReference type="GO" id="GO:0010133">
    <property type="term" value="P:L-proline catabolic process to L-glutamate"/>
    <property type="evidence" value="ECO:0007669"/>
    <property type="project" value="UniProtKB-UniRule"/>
</dbReference>
<evidence type="ECO:0000256" key="6">
    <source>
        <dbReference type="ARBA" id="ARBA00048142"/>
    </source>
</evidence>
<dbReference type="GO" id="GO:0005759">
    <property type="term" value="C:mitochondrial matrix"/>
    <property type="evidence" value="ECO:0007669"/>
    <property type="project" value="TreeGrafter"/>
</dbReference>
<dbReference type="SUPFAM" id="SSF53720">
    <property type="entry name" value="ALDH-like"/>
    <property type="match status" value="1"/>
</dbReference>
<dbReference type="InterPro" id="IPR005931">
    <property type="entry name" value="P5CDH/ALDH4A1"/>
</dbReference>
<dbReference type="Pfam" id="PF00171">
    <property type="entry name" value="Aldedh"/>
    <property type="match status" value="1"/>
</dbReference>
<evidence type="ECO:0000256" key="5">
    <source>
        <dbReference type="ARBA" id="ARBA00023062"/>
    </source>
</evidence>
<dbReference type="InterPro" id="IPR016161">
    <property type="entry name" value="Ald_DH/histidinol_DH"/>
</dbReference>
<dbReference type="UniPathway" id="UPA00261">
    <property type="reaction ID" value="UER00374"/>
</dbReference>
<dbReference type="InterPro" id="IPR016162">
    <property type="entry name" value="Ald_DH_N"/>
</dbReference>
<name>A0A034WMX1_BACDO</name>
<dbReference type="EMBL" id="GAKP01003434">
    <property type="protein sequence ID" value="JAC55518.1"/>
    <property type="molecule type" value="Transcribed_RNA"/>
</dbReference>
<protein>
    <recommendedName>
        <fullName evidence="9 10">Multifunctional fusion protein</fullName>
    </recommendedName>
    <domain>
        <recommendedName>
            <fullName evidence="10">Delta-1-pyrroline-5-carboxylate dehydrogenase</fullName>
            <shortName evidence="10">P5C dehydrogenase</shortName>
        </recommendedName>
        <alternativeName>
            <fullName evidence="9">L-glutamate gamma-semialdehyde dehydrogenase</fullName>
        </alternativeName>
    </domain>
    <domain>
        <recommendedName>
            <fullName evidence="9">L-glutamate gamma-semialdehyde dehydrogenase</fullName>
            <ecNumber evidence="9">1.2.1.88</ecNumber>
        </recommendedName>
    </domain>
</protein>
<dbReference type="PROSITE" id="PS00070">
    <property type="entry name" value="ALDEHYDE_DEHYDR_CYS"/>
    <property type="match status" value="1"/>
</dbReference>
<reference evidence="12" key="1">
    <citation type="journal article" date="2014" name="BMC Genomics">
        <title>Characterizing the developmental transcriptome of the oriental fruit fly, Bactrocera dorsalis (Diptera: Tephritidae) through comparative genomic analysis with Drosophila melanogaster utilizing modENCODE datasets.</title>
        <authorList>
            <person name="Geib S.M."/>
            <person name="Calla B."/>
            <person name="Hall B."/>
            <person name="Hou S."/>
            <person name="Manoukis N.C."/>
        </authorList>
    </citation>
    <scope>NUCLEOTIDE SEQUENCE</scope>
    <source>
        <strain evidence="12">Punador</strain>
    </source>
</reference>
<evidence type="ECO:0000256" key="4">
    <source>
        <dbReference type="ARBA" id="ARBA00023027"/>
    </source>
</evidence>
<dbReference type="PANTHER" id="PTHR42862">
    <property type="entry name" value="DELTA-1-PYRROLINE-5-CARBOXYLATE DEHYDROGENASE 1, ISOFORM A-RELATED"/>
    <property type="match status" value="1"/>
</dbReference>
<dbReference type="InterPro" id="IPR016163">
    <property type="entry name" value="Ald_DH_C"/>
</dbReference>
<dbReference type="RefSeq" id="XP_029408863.1">
    <property type="nucleotide sequence ID" value="XM_029553003.1"/>
</dbReference>
<dbReference type="Proteomes" id="UP001652620">
    <property type="component" value="Unplaced"/>
</dbReference>
<dbReference type="KEGG" id="bdr:105232585"/>
<evidence type="ECO:0000256" key="10">
    <source>
        <dbReference type="RuleBase" id="RU366030"/>
    </source>
</evidence>
<dbReference type="FunFam" id="3.40.309.10:FF:000005">
    <property type="entry name" value="1-pyrroline-5-carboxylate dehydrogenase 1"/>
    <property type="match status" value="1"/>
</dbReference>
<dbReference type="GO" id="GO:0003842">
    <property type="term" value="F:L-glutamate gamma-semialdehyde dehydrogenase activity"/>
    <property type="evidence" value="ECO:0007669"/>
    <property type="project" value="UniProtKB-UniRule"/>
</dbReference>
<proteinExistence type="inferred from homology"/>
<feature type="domain" description="Aldehyde dehydrogenase" evidence="11">
    <location>
        <begin position="103"/>
        <end position="574"/>
    </location>
</feature>
<dbReference type="CDD" id="cd07123">
    <property type="entry name" value="ALDH_F4-17_P5CDH"/>
    <property type="match status" value="1"/>
</dbReference>
<keyword evidence="4 9" id="KW-0520">NAD</keyword>
<comment type="similarity">
    <text evidence="2 8">Belongs to the aldehyde dehydrogenase family.</text>
</comment>
<evidence type="ECO:0000313" key="12">
    <source>
        <dbReference type="EMBL" id="JAC55520.1"/>
    </source>
</evidence>
<keyword evidence="13" id="KW-1185">Reference proteome</keyword>
<dbReference type="InterPro" id="IPR015590">
    <property type="entry name" value="Aldehyde_DH_dom"/>
</dbReference>
<dbReference type="InterPro" id="IPR050485">
    <property type="entry name" value="Proline_metab_enzyme"/>
</dbReference>
<feature type="active site" evidence="7">
    <location>
        <position position="342"/>
    </location>
</feature>
<dbReference type="AlphaFoldDB" id="A0A034WMX1"/>
<gene>
    <name evidence="12" type="primary">AL4A1</name>
    <name evidence="14" type="synonym">LOC105232585</name>
</gene>
<keyword evidence="3 8" id="KW-0560">Oxidoreductase</keyword>
<dbReference type="EC" id="1.2.1.88" evidence="9"/>
<accession>A0A034WMX1</accession>
<dbReference type="OrthoDB" id="5322683at2759"/>
<dbReference type="EMBL" id="GAKP01003432">
    <property type="protein sequence ID" value="JAC55520.1"/>
    <property type="molecule type" value="Transcribed_RNA"/>
</dbReference>
<evidence type="ECO:0000256" key="7">
    <source>
        <dbReference type="PROSITE-ProRule" id="PRU10007"/>
    </source>
</evidence>
<organism evidence="12">
    <name type="scientific">Bactrocera dorsalis</name>
    <name type="common">Oriental fruit fly</name>
    <name type="synonym">Dacus dorsalis</name>
    <dbReference type="NCBI Taxonomy" id="27457"/>
    <lineage>
        <taxon>Eukaryota</taxon>
        <taxon>Metazoa</taxon>
        <taxon>Ecdysozoa</taxon>
        <taxon>Arthropoda</taxon>
        <taxon>Hexapoda</taxon>
        <taxon>Insecta</taxon>
        <taxon>Pterygota</taxon>
        <taxon>Neoptera</taxon>
        <taxon>Endopterygota</taxon>
        <taxon>Diptera</taxon>
        <taxon>Brachycera</taxon>
        <taxon>Muscomorpha</taxon>
        <taxon>Tephritoidea</taxon>
        <taxon>Tephritidae</taxon>
        <taxon>Bactrocera</taxon>
        <taxon>Bactrocera</taxon>
    </lineage>
</organism>
<evidence type="ECO:0000256" key="3">
    <source>
        <dbReference type="ARBA" id="ARBA00023002"/>
    </source>
</evidence>
<dbReference type="NCBIfam" id="TIGR01236">
    <property type="entry name" value="D1pyr5carbox1"/>
    <property type="match status" value="1"/>
</dbReference>
<keyword evidence="5 9" id="KW-0642">Proline metabolism</keyword>
<sequence>MWPRLWVSARRSAVQLNVENALKISLRASSSQAKQAEISDAKITNSVLQTEKFQDIRIYNEPIPQYLPGSNEIKDLQKALKHYENNCEDIPIVINGKEIREGQETFQVMPHNKNHKLAKYYYADNATIEEAIRVSVQKQKEWDKTPLKKRIEIWERAADLMAKKYRAELLATTMLGQSKTVIQAEIDSGAELIDFTRMNAGYLKNLAMEQPLSPQPGITKNHLRIRGLEGFVAAITPFNFTAIGGNLAFTPALMGCSVLWKPSDTAMLSNWTVFKIMREAGVPDGVVNFVPAIGKNFGDAITNSPDLAGINFTGSTATFKTLWKLVGNKIDQYKNYPRLIGECGGKNFHFIHPSANVETAVAQTIRSAFEYGGQKCSACSRLYVPESLWESQFKGPLIKKTKNLKVGDVREVDSFYSAVIDENSFQRILGFINEAKEDPDCTILTGGNLSNLKGFFVEPTIVQVKNPNKRVITDEIFGPVLSVYVYKDSDLAKALDLVRSTTQYALTGSVFATDEPFLKQALNEFKDAAGNFYINDKSTGAVVGQQPFGGARQSGTNDKAGCPFYLMRFASLQAVKETFVPIPDIYYPYMNKTTN</sequence>
<dbReference type="PANTHER" id="PTHR42862:SF1">
    <property type="entry name" value="DELTA-1-PYRROLINE-5-CARBOXYLATE DEHYDROGENASE 2, ISOFORM A-RELATED"/>
    <property type="match status" value="1"/>
</dbReference>
<evidence type="ECO:0000256" key="8">
    <source>
        <dbReference type="RuleBase" id="RU003345"/>
    </source>
</evidence>
<dbReference type="PROSITE" id="PS00687">
    <property type="entry name" value="ALDEHYDE_DEHYDR_GLU"/>
    <property type="match status" value="1"/>
</dbReference>
<dbReference type="InterPro" id="IPR016160">
    <property type="entry name" value="Ald_DH_CS_CYS"/>
</dbReference>
<reference evidence="14" key="2">
    <citation type="submission" date="2025-04" db="UniProtKB">
        <authorList>
            <consortium name="RefSeq"/>
        </authorList>
    </citation>
    <scope>IDENTIFICATION</scope>
    <source>
        <strain evidence="14">Punador</strain>
    </source>
</reference>
<evidence type="ECO:0000256" key="1">
    <source>
        <dbReference type="ARBA" id="ARBA00004786"/>
    </source>
</evidence>
<evidence type="ECO:0000313" key="13">
    <source>
        <dbReference type="Proteomes" id="UP001652620"/>
    </source>
</evidence>
<dbReference type="Gene3D" id="3.40.605.10">
    <property type="entry name" value="Aldehyde Dehydrogenase, Chain A, domain 1"/>
    <property type="match status" value="1"/>
</dbReference>
<evidence type="ECO:0000256" key="2">
    <source>
        <dbReference type="ARBA" id="ARBA00009986"/>
    </source>
</evidence>
<comment type="pathway">
    <text evidence="1 9">Amino-acid degradation; L-proline degradation into L-glutamate; L-glutamate from L-proline: step 2/2.</text>
</comment>
<evidence type="ECO:0000259" key="11">
    <source>
        <dbReference type="Pfam" id="PF00171"/>
    </source>
</evidence>
<comment type="catalytic activity">
    <reaction evidence="6 9">
        <text>L-glutamate 5-semialdehyde + NAD(+) + H2O = L-glutamate + NADH + 2 H(+)</text>
        <dbReference type="Rhea" id="RHEA:30235"/>
        <dbReference type="ChEBI" id="CHEBI:15377"/>
        <dbReference type="ChEBI" id="CHEBI:15378"/>
        <dbReference type="ChEBI" id="CHEBI:29985"/>
        <dbReference type="ChEBI" id="CHEBI:57540"/>
        <dbReference type="ChEBI" id="CHEBI:57945"/>
        <dbReference type="ChEBI" id="CHEBI:58066"/>
        <dbReference type="EC" id="1.2.1.88"/>
    </reaction>
</comment>
<dbReference type="InterPro" id="IPR029510">
    <property type="entry name" value="Ald_DH_CS_GLU"/>
</dbReference>
<dbReference type="Gene3D" id="3.40.309.10">
    <property type="entry name" value="Aldehyde Dehydrogenase, Chain A, domain 2"/>
    <property type="match status" value="1"/>
</dbReference>
<evidence type="ECO:0000313" key="14">
    <source>
        <dbReference type="RefSeq" id="XP_029408863.1"/>
    </source>
</evidence>